<dbReference type="GeneID" id="78775323"/>
<evidence type="ECO:0008006" key="4">
    <source>
        <dbReference type="Google" id="ProtNLM"/>
    </source>
</evidence>
<gene>
    <name evidence="2" type="ORF">GCK72_012009</name>
</gene>
<dbReference type="RefSeq" id="XP_053583564.1">
    <property type="nucleotide sequence ID" value="XM_053728792.1"/>
</dbReference>
<dbReference type="KEGG" id="crq:GCK72_012009"/>
<proteinExistence type="predicted"/>
<organism evidence="2 3">
    <name type="scientific">Caenorhabditis remanei</name>
    <name type="common">Caenorhabditis vulgaris</name>
    <dbReference type="NCBI Taxonomy" id="31234"/>
    <lineage>
        <taxon>Eukaryota</taxon>
        <taxon>Metazoa</taxon>
        <taxon>Ecdysozoa</taxon>
        <taxon>Nematoda</taxon>
        <taxon>Chromadorea</taxon>
        <taxon>Rhabditida</taxon>
        <taxon>Rhabditina</taxon>
        <taxon>Rhabditomorpha</taxon>
        <taxon>Rhabditoidea</taxon>
        <taxon>Rhabditidae</taxon>
        <taxon>Peloderinae</taxon>
        <taxon>Caenorhabditis</taxon>
    </lineage>
</organism>
<feature type="signal peptide" evidence="1">
    <location>
        <begin position="1"/>
        <end position="17"/>
    </location>
</feature>
<dbReference type="InterPro" id="IPR035940">
    <property type="entry name" value="CAP_sf"/>
</dbReference>
<dbReference type="AlphaFoldDB" id="A0A6A5GML2"/>
<accession>A0A6A5GML2</accession>
<dbReference type="EMBL" id="WUAV01000004">
    <property type="protein sequence ID" value="KAF1755559.1"/>
    <property type="molecule type" value="Genomic_DNA"/>
</dbReference>
<comment type="caution">
    <text evidence="2">The sequence shown here is derived from an EMBL/GenBank/DDBJ whole genome shotgun (WGS) entry which is preliminary data.</text>
</comment>
<reference evidence="2 3" key="1">
    <citation type="submission" date="2019-12" db="EMBL/GenBank/DDBJ databases">
        <title>Chromosome-level assembly of the Caenorhabditis remanei genome.</title>
        <authorList>
            <person name="Teterina A.A."/>
            <person name="Willis J.H."/>
            <person name="Phillips P.C."/>
        </authorList>
    </citation>
    <scope>NUCLEOTIDE SEQUENCE [LARGE SCALE GENOMIC DNA]</scope>
    <source>
        <strain evidence="2 3">PX506</strain>
        <tissue evidence="2">Whole organism</tissue>
    </source>
</reference>
<dbReference type="SUPFAM" id="SSF55797">
    <property type="entry name" value="PR-1-like"/>
    <property type="match status" value="1"/>
</dbReference>
<keyword evidence="1" id="KW-0732">Signal</keyword>
<sequence length="204" mass="22681">MKCFWLLLLVIAIGIDAKGLFKYKSDTLNTFNGARRLLASGSLKTLIDVINGIGKKLIDITGVNVNLKVPEFGPAANMHKLRWSPKLEHVAYEYGKGRHLLDIEPFNSVSHKGFAGFQWKGLLMELIKTIVKGIPVQAVELILKPVLNILDKFLTALLLMVNYPGEQPLNPIGVNLGATEVLFAHRYEIGCYAKLTYAVCFMEP</sequence>
<dbReference type="CTD" id="78775323"/>
<feature type="chain" id="PRO_5025442445" description="Lipid-binding serum glycoprotein N-terminal domain-containing protein" evidence="1">
    <location>
        <begin position="18"/>
        <end position="204"/>
    </location>
</feature>
<evidence type="ECO:0000313" key="2">
    <source>
        <dbReference type="EMBL" id="KAF1755559.1"/>
    </source>
</evidence>
<protein>
    <recommendedName>
        <fullName evidence="4">Lipid-binding serum glycoprotein N-terminal domain-containing protein</fullName>
    </recommendedName>
</protein>
<evidence type="ECO:0000313" key="3">
    <source>
        <dbReference type="Proteomes" id="UP000483820"/>
    </source>
</evidence>
<dbReference type="Proteomes" id="UP000483820">
    <property type="component" value="Chromosome IV"/>
</dbReference>
<evidence type="ECO:0000256" key="1">
    <source>
        <dbReference type="SAM" id="SignalP"/>
    </source>
</evidence>
<dbReference type="Gene3D" id="3.40.33.10">
    <property type="entry name" value="CAP"/>
    <property type="match status" value="1"/>
</dbReference>
<name>A0A6A5GML2_CAERE</name>